<sequence>MTANTSGAAGGARSDFGGNGVAALYGMGVSFFHNVRT</sequence>
<dbReference type="AlphaFoldDB" id="A0A2Z5FSC0"/>
<accession>A0A2Z5FSC0</accession>
<dbReference type="KEGG" id="abas:ACPOL_0307"/>
<evidence type="ECO:0000313" key="2">
    <source>
        <dbReference type="Proteomes" id="UP000253606"/>
    </source>
</evidence>
<keyword evidence="2" id="KW-1185">Reference proteome</keyword>
<dbReference type="EMBL" id="CP030840">
    <property type="protein sequence ID" value="AXC09690.1"/>
    <property type="molecule type" value="Genomic_DNA"/>
</dbReference>
<reference evidence="1 2" key="1">
    <citation type="journal article" date="2018" name="Front. Microbiol.">
        <title>Hydrolytic Capabilities as a Key to Environmental Success: Chitinolytic and Cellulolytic Acidobacteria From Acidic Sub-arctic Soils and Boreal Peatlands.</title>
        <authorList>
            <person name="Belova S.E."/>
            <person name="Ravin N.V."/>
            <person name="Pankratov T.A."/>
            <person name="Rakitin A.L."/>
            <person name="Ivanova A.A."/>
            <person name="Beletsky A.V."/>
            <person name="Mardanov A.V."/>
            <person name="Sinninghe Damste J.S."/>
            <person name="Dedysh S.N."/>
        </authorList>
    </citation>
    <scope>NUCLEOTIDE SEQUENCE [LARGE SCALE GENOMIC DNA]</scope>
    <source>
        <strain evidence="1 2">SBC82</strain>
    </source>
</reference>
<name>A0A2Z5FSC0_9BACT</name>
<organism evidence="1 2">
    <name type="scientific">Acidisarcina polymorpha</name>
    <dbReference type="NCBI Taxonomy" id="2211140"/>
    <lineage>
        <taxon>Bacteria</taxon>
        <taxon>Pseudomonadati</taxon>
        <taxon>Acidobacteriota</taxon>
        <taxon>Terriglobia</taxon>
        <taxon>Terriglobales</taxon>
        <taxon>Acidobacteriaceae</taxon>
        <taxon>Acidisarcina</taxon>
    </lineage>
</organism>
<dbReference type="Proteomes" id="UP000253606">
    <property type="component" value="Chromosome"/>
</dbReference>
<gene>
    <name evidence="1" type="ORF">ACPOL_0307</name>
</gene>
<proteinExistence type="predicted"/>
<evidence type="ECO:0000313" key="1">
    <source>
        <dbReference type="EMBL" id="AXC09690.1"/>
    </source>
</evidence>
<protein>
    <submittedName>
        <fullName evidence="1">Uncharacterized protein</fullName>
    </submittedName>
</protein>